<reference evidence="1" key="1">
    <citation type="journal article" date="2020" name="G3 (Bethesda)">
        <title>High-Quality Assemblies for Three Invasive Social Wasps from the &lt;i&gt;Vespula&lt;/i&gt; Genus.</title>
        <authorList>
            <person name="Harrop T.W.R."/>
            <person name="Guhlin J."/>
            <person name="McLaughlin G.M."/>
            <person name="Permina E."/>
            <person name="Stockwell P."/>
            <person name="Gilligan J."/>
            <person name="Le Lec M.F."/>
            <person name="Gruber M.A.M."/>
            <person name="Quinn O."/>
            <person name="Lovegrove M."/>
            <person name="Duncan E.J."/>
            <person name="Remnant E.J."/>
            <person name="Van Eeckhoven J."/>
            <person name="Graham B."/>
            <person name="Knapp R.A."/>
            <person name="Langford K.W."/>
            <person name="Kronenberg Z."/>
            <person name="Press M.O."/>
            <person name="Eacker S.M."/>
            <person name="Wilson-Rankin E.E."/>
            <person name="Purcell J."/>
            <person name="Lester P.J."/>
            <person name="Dearden P.K."/>
        </authorList>
    </citation>
    <scope>NUCLEOTIDE SEQUENCE</scope>
    <source>
        <strain evidence="1">Volc-1</strain>
    </source>
</reference>
<dbReference type="EMBL" id="JACSDY010000009">
    <property type="protein sequence ID" value="KAF7420498.1"/>
    <property type="molecule type" value="Genomic_DNA"/>
</dbReference>
<evidence type="ECO:0000313" key="1">
    <source>
        <dbReference type="EMBL" id="KAF7420498.1"/>
    </source>
</evidence>
<evidence type="ECO:0000313" key="2">
    <source>
        <dbReference type="Proteomes" id="UP000600918"/>
    </source>
</evidence>
<comment type="caution">
    <text evidence="1">The sequence shown here is derived from an EMBL/GenBank/DDBJ whole genome shotgun (WGS) entry which is preliminary data.</text>
</comment>
<gene>
    <name evidence="1" type="ORF">H0235_010795</name>
</gene>
<dbReference type="AlphaFoldDB" id="A0A834NXR2"/>
<dbReference type="Proteomes" id="UP000600918">
    <property type="component" value="Unassembled WGS sequence"/>
</dbReference>
<sequence>MKRIEPSPALWTPKVLRVTLLTRMTELSNITKRNSDTMVLLDDVIAPAVVAVRYGDAFNKETTPLD</sequence>
<keyword evidence="2" id="KW-1185">Reference proteome</keyword>
<name>A0A834NXR2_VESPE</name>
<proteinExistence type="predicted"/>
<accession>A0A834NXR2</accession>
<protein>
    <submittedName>
        <fullName evidence="1">Uncharacterized protein</fullName>
    </submittedName>
</protein>
<organism evidence="1 2">
    <name type="scientific">Vespula pensylvanica</name>
    <name type="common">Western yellow jacket</name>
    <name type="synonym">Wasp</name>
    <dbReference type="NCBI Taxonomy" id="30213"/>
    <lineage>
        <taxon>Eukaryota</taxon>
        <taxon>Metazoa</taxon>
        <taxon>Ecdysozoa</taxon>
        <taxon>Arthropoda</taxon>
        <taxon>Hexapoda</taxon>
        <taxon>Insecta</taxon>
        <taxon>Pterygota</taxon>
        <taxon>Neoptera</taxon>
        <taxon>Endopterygota</taxon>
        <taxon>Hymenoptera</taxon>
        <taxon>Apocrita</taxon>
        <taxon>Aculeata</taxon>
        <taxon>Vespoidea</taxon>
        <taxon>Vespidae</taxon>
        <taxon>Vespinae</taxon>
        <taxon>Vespula</taxon>
    </lineage>
</organism>